<dbReference type="EMBL" id="JAEFBK010000007">
    <property type="protein sequence ID" value="KAG7585449.1"/>
    <property type="molecule type" value="Genomic_DNA"/>
</dbReference>
<proteinExistence type="predicted"/>
<feature type="compositionally biased region" description="Acidic residues" evidence="5">
    <location>
        <begin position="174"/>
        <end position="187"/>
    </location>
</feature>
<keyword evidence="3" id="KW-0862">Zinc</keyword>
<gene>
    <name evidence="7" type="ORF">ISN45_Aa02g008130</name>
</gene>
<dbReference type="InterPro" id="IPR006564">
    <property type="entry name" value="Znf_PMZ"/>
</dbReference>
<sequence length="689" mass="78169">MVEIPLVCGKWKFAKNKWSFIVDERRGCRVLSAKAGSSFDDFLAMVYEDFGFDRKVYEVKLSYKLHTMNFIVIPEDTPPVIVCNRRQLEGFIRQCNSEFVGRLCVQIEEYETRKYIFGPDASPEKTESNEEQYYKSKAAGKQPIYACSMEGEAYLEGEEQKGEDEDEIYRFDCCDDSDGASSGDEDYGLSYKLSDEETDDEDEADEEKLEVEEEENAEEAAVKDGEDEEMVDVQKKEENRIVPIGKRVSITAKEYVQLLSGGVAIAVGQKYESKFQLVIRMKIINVLQQFDFVVSRSTPWVYAIKCWVKGCNWRVRATPIDASGNFHIKVYVNQHTCSVTERSARCRQATKDILAVLYKNFVGGVGPGVLPNHVSEALKLRYGIKVGYWKAHRTLKYARELVRGSPETGYQHLPEYLYRIRRANPGTLTRLEVDELDRFKYVFIAFGASIDGFTFMRKVIVVDGTFLKGKYLGTLLLATTQDGNFNIFPIAFAVVDSENNESWEWFFRQLSCVIPDDHGLAIISDRHNSIAKAIRTSRVIRASKLSVQEIDPHQYEVRSLASMNVVNLKQKKCTCRMFDLDKLPCIHAIAAASSAHVSTISKAHPYYRSEYLRNGYSKSVMPKDEACSVPDSVTVKVVNPPFVKVQFGRPKVSRIKGHLEVASPRKVPRKAYACSNCGNVGHNRLSCKA</sequence>
<feature type="domain" description="SWIM-type" evidence="6">
    <location>
        <begin position="555"/>
        <end position="596"/>
    </location>
</feature>
<dbReference type="InterPro" id="IPR018289">
    <property type="entry name" value="MULE_transposase_dom"/>
</dbReference>
<evidence type="ECO:0000313" key="7">
    <source>
        <dbReference type="EMBL" id="KAG7585449.1"/>
    </source>
</evidence>
<dbReference type="PROSITE" id="PS50966">
    <property type="entry name" value="ZF_SWIM"/>
    <property type="match status" value="1"/>
</dbReference>
<feature type="compositionally biased region" description="Acidic residues" evidence="5">
    <location>
        <begin position="196"/>
        <end position="218"/>
    </location>
</feature>
<evidence type="ECO:0000256" key="3">
    <source>
        <dbReference type="ARBA" id="ARBA00022833"/>
    </source>
</evidence>
<dbReference type="PANTHER" id="PTHR31973">
    <property type="entry name" value="POLYPROTEIN, PUTATIVE-RELATED"/>
    <property type="match status" value="1"/>
</dbReference>
<dbReference type="Proteomes" id="UP000694240">
    <property type="component" value="Chromosome 7"/>
</dbReference>
<keyword evidence="2 4" id="KW-0863">Zinc-finger</keyword>
<dbReference type="Pfam" id="PF10551">
    <property type="entry name" value="MULE"/>
    <property type="match status" value="1"/>
</dbReference>
<dbReference type="InterPro" id="IPR007527">
    <property type="entry name" value="Znf_SWIM"/>
</dbReference>
<keyword evidence="8" id="KW-1185">Reference proteome</keyword>
<dbReference type="PANTHER" id="PTHR31973:SF195">
    <property type="entry name" value="MUDR FAMILY TRANSPOSASE"/>
    <property type="match status" value="1"/>
</dbReference>
<comment type="caution">
    <text evidence="7">The sequence shown here is derived from an EMBL/GenBank/DDBJ whole genome shotgun (WGS) entry which is preliminary data.</text>
</comment>
<name>A0A8T2BGY0_9BRAS</name>
<feature type="region of interest" description="Disordered" evidence="5">
    <location>
        <begin position="171"/>
        <end position="232"/>
    </location>
</feature>
<dbReference type="SMART" id="SM00575">
    <property type="entry name" value="ZnF_PMZ"/>
    <property type="match status" value="1"/>
</dbReference>
<accession>A0A8T2BGY0</accession>
<evidence type="ECO:0000256" key="2">
    <source>
        <dbReference type="ARBA" id="ARBA00022771"/>
    </source>
</evidence>
<keyword evidence="1" id="KW-0479">Metal-binding</keyword>
<protein>
    <submittedName>
        <fullName evidence="7">Zinc finger PMZ-type</fullName>
    </submittedName>
</protein>
<evidence type="ECO:0000256" key="4">
    <source>
        <dbReference type="PROSITE-ProRule" id="PRU00325"/>
    </source>
</evidence>
<evidence type="ECO:0000256" key="5">
    <source>
        <dbReference type="SAM" id="MobiDB-lite"/>
    </source>
</evidence>
<evidence type="ECO:0000313" key="8">
    <source>
        <dbReference type="Proteomes" id="UP000694240"/>
    </source>
</evidence>
<reference evidence="7 8" key="1">
    <citation type="submission" date="2020-12" db="EMBL/GenBank/DDBJ databases">
        <title>Concerted genomic and epigenomic changes stabilize Arabidopsis allopolyploids.</title>
        <authorList>
            <person name="Chen Z."/>
        </authorList>
    </citation>
    <scope>NUCLEOTIDE SEQUENCE [LARGE SCALE GENOMIC DNA]</scope>
    <source>
        <strain evidence="7">Allo738</strain>
        <tissue evidence="7">Leaf</tissue>
    </source>
</reference>
<evidence type="ECO:0000256" key="1">
    <source>
        <dbReference type="ARBA" id="ARBA00022723"/>
    </source>
</evidence>
<dbReference type="GO" id="GO:0008270">
    <property type="term" value="F:zinc ion binding"/>
    <property type="evidence" value="ECO:0007669"/>
    <property type="project" value="UniProtKB-KW"/>
</dbReference>
<dbReference type="AlphaFoldDB" id="A0A8T2BGY0"/>
<organism evidence="7 8">
    <name type="scientific">Arabidopsis thaliana x Arabidopsis arenosa</name>
    <dbReference type="NCBI Taxonomy" id="1240361"/>
    <lineage>
        <taxon>Eukaryota</taxon>
        <taxon>Viridiplantae</taxon>
        <taxon>Streptophyta</taxon>
        <taxon>Embryophyta</taxon>
        <taxon>Tracheophyta</taxon>
        <taxon>Spermatophyta</taxon>
        <taxon>Magnoliopsida</taxon>
        <taxon>eudicotyledons</taxon>
        <taxon>Gunneridae</taxon>
        <taxon>Pentapetalae</taxon>
        <taxon>rosids</taxon>
        <taxon>malvids</taxon>
        <taxon>Brassicales</taxon>
        <taxon>Brassicaceae</taxon>
        <taxon>Camelineae</taxon>
        <taxon>Arabidopsis</taxon>
    </lineage>
</organism>
<evidence type="ECO:0000259" key="6">
    <source>
        <dbReference type="PROSITE" id="PS50966"/>
    </source>
</evidence>
<dbReference type="Pfam" id="PF04434">
    <property type="entry name" value="SWIM"/>
    <property type="match status" value="1"/>
</dbReference>